<dbReference type="Proteomes" id="UP000297535">
    <property type="component" value="Unassembled WGS sequence"/>
</dbReference>
<accession>A0A4Z0NE90</accession>
<name>A0A4Z0NE90_9HYPH</name>
<evidence type="ECO:0000313" key="2">
    <source>
        <dbReference type="Proteomes" id="UP000297535"/>
    </source>
</evidence>
<organism evidence="1 2">
    <name type="scientific">Methylobacterium nonmethylotrophicum</name>
    <dbReference type="NCBI Taxonomy" id="1141884"/>
    <lineage>
        <taxon>Bacteria</taxon>
        <taxon>Pseudomonadati</taxon>
        <taxon>Pseudomonadota</taxon>
        <taxon>Alphaproteobacteria</taxon>
        <taxon>Hyphomicrobiales</taxon>
        <taxon>Methylobacteriaceae</taxon>
        <taxon>Methylobacterium</taxon>
    </lineage>
</organism>
<evidence type="ECO:0000313" key="1">
    <source>
        <dbReference type="EMBL" id="TGD94588.1"/>
    </source>
</evidence>
<dbReference type="EMBL" id="SRLB01000043">
    <property type="protein sequence ID" value="TGD94588.1"/>
    <property type="molecule type" value="Genomic_DNA"/>
</dbReference>
<reference evidence="1 2" key="1">
    <citation type="submission" date="2019-04" db="EMBL/GenBank/DDBJ databases">
        <authorList>
            <person name="Feng G."/>
            <person name="Zhu H."/>
        </authorList>
    </citation>
    <scope>NUCLEOTIDE SEQUENCE [LARGE SCALE GENOMIC DNA]</scope>
    <source>
        <strain evidence="1 2">6HR-1</strain>
    </source>
</reference>
<dbReference type="AlphaFoldDB" id="A0A4Z0NE90"/>
<proteinExistence type="predicted"/>
<protein>
    <submittedName>
        <fullName evidence="1">Uncharacterized protein</fullName>
    </submittedName>
</protein>
<dbReference type="RefSeq" id="WP_135419384.1">
    <property type="nucleotide sequence ID" value="NZ_SRLB01000043.1"/>
</dbReference>
<sequence>MGAAQEHRSSPAEEASAFRVDSMVRGILSLLETLSPAEKQLVVRRVTDALRPIRTPNAGDVLSVVVQLMPRTGTWTVDDLKKTIEKSGVEAKPKEIYNALGYLTRRKHIQRISYGRYMVDGAMVETAEDLGESNRYEESYQEQS</sequence>
<comment type="caution">
    <text evidence="1">The sequence shown here is derived from an EMBL/GenBank/DDBJ whole genome shotgun (WGS) entry which is preliminary data.</text>
</comment>
<gene>
    <name evidence="1" type="ORF">EU555_32055</name>
</gene>
<keyword evidence="2" id="KW-1185">Reference proteome</keyword>
<dbReference type="OrthoDB" id="8454603at2"/>